<keyword evidence="3" id="KW-1185">Reference proteome</keyword>
<dbReference type="RefSeq" id="WP_250095856.1">
    <property type="nucleotide sequence ID" value="NZ_JAKRYL010000006.1"/>
</dbReference>
<proteinExistence type="predicted"/>
<evidence type="ECO:0000313" key="3">
    <source>
        <dbReference type="Proteomes" id="UP001139150"/>
    </source>
</evidence>
<accession>A0A9X2A4W2</accession>
<reference evidence="2" key="1">
    <citation type="submission" date="2022-02" db="EMBL/GenBank/DDBJ databases">
        <title>Halalkalibacter sp. nov. isolated from Lonar Lake, India.</title>
        <authorList>
            <person name="Joshi A."/>
            <person name="Thite S."/>
            <person name="Lodha T."/>
        </authorList>
    </citation>
    <scope>NUCLEOTIDE SEQUENCE</scope>
    <source>
        <strain evidence="2">MEB205</strain>
    </source>
</reference>
<keyword evidence="1" id="KW-0812">Transmembrane</keyword>
<protein>
    <submittedName>
        <fullName evidence="2">Small multi-drug export protein</fullName>
    </submittedName>
</protein>
<sequence length="177" mass="19880">MTSSYFINTTLERTDIVKEAIEQFVFDHFGFLPPELIVVLISALPILELRGGIPVAHQLGLSYWEALFYGIGGNLLPIIPILLLFQPVSKWFLRFKAYKKFYDWLYNRTMKKSDKVEKFGAIGLILFTAVPLPTTGAYSASLAAILFFIPFRFAFFAIATGVVIAGFGIASIMYSVF</sequence>
<organism evidence="2 3">
    <name type="scientific">Halalkalibacter alkaliphilus</name>
    <dbReference type="NCBI Taxonomy" id="2917993"/>
    <lineage>
        <taxon>Bacteria</taxon>
        <taxon>Bacillati</taxon>
        <taxon>Bacillota</taxon>
        <taxon>Bacilli</taxon>
        <taxon>Bacillales</taxon>
        <taxon>Bacillaceae</taxon>
        <taxon>Halalkalibacter</taxon>
    </lineage>
</organism>
<dbReference type="Proteomes" id="UP001139150">
    <property type="component" value="Unassembled WGS sequence"/>
</dbReference>
<dbReference type="EMBL" id="JAKRYL010000006">
    <property type="protein sequence ID" value="MCL7746948.1"/>
    <property type="molecule type" value="Genomic_DNA"/>
</dbReference>
<dbReference type="PANTHER" id="PTHR36007">
    <property type="entry name" value="TRANSPORT PROTEIN-RELATED"/>
    <property type="match status" value="1"/>
</dbReference>
<dbReference type="PANTHER" id="PTHR36007:SF2">
    <property type="entry name" value="TRANSPORT PROTEIN-RELATED"/>
    <property type="match status" value="1"/>
</dbReference>
<feature type="transmembrane region" description="Helical" evidence="1">
    <location>
        <begin position="119"/>
        <end position="149"/>
    </location>
</feature>
<keyword evidence="1" id="KW-1133">Transmembrane helix</keyword>
<dbReference type="Pfam" id="PF06695">
    <property type="entry name" value="Sm_multidrug_ex"/>
    <property type="match status" value="1"/>
</dbReference>
<gene>
    <name evidence="2" type="ORF">MF646_07405</name>
</gene>
<comment type="caution">
    <text evidence="2">The sequence shown here is derived from an EMBL/GenBank/DDBJ whole genome shotgun (WGS) entry which is preliminary data.</text>
</comment>
<evidence type="ECO:0000313" key="2">
    <source>
        <dbReference type="EMBL" id="MCL7746948.1"/>
    </source>
</evidence>
<dbReference type="InterPro" id="IPR009577">
    <property type="entry name" value="Sm_multidrug_ex"/>
</dbReference>
<evidence type="ECO:0000256" key="1">
    <source>
        <dbReference type="SAM" id="Phobius"/>
    </source>
</evidence>
<keyword evidence="1" id="KW-0472">Membrane</keyword>
<name>A0A9X2A4W2_9BACI</name>
<dbReference type="AlphaFoldDB" id="A0A9X2A4W2"/>
<feature type="transmembrane region" description="Helical" evidence="1">
    <location>
        <begin position="155"/>
        <end position="176"/>
    </location>
</feature>
<feature type="transmembrane region" description="Helical" evidence="1">
    <location>
        <begin position="66"/>
        <end position="85"/>
    </location>
</feature>